<dbReference type="InterPro" id="IPR036249">
    <property type="entry name" value="Thioredoxin-like_sf"/>
</dbReference>
<feature type="region of interest" description="Disordered" evidence="5">
    <location>
        <begin position="34"/>
        <end position="85"/>
    </location>
</feature>
<comment type="subcellular location">
    <subcellularLocation>
        <location evidence="1">Cell envelope</location>
    </subcellularLocation>
</comment>
<dbReference type="InterPro" id="IPR050553">
    <property type="entry name" value="Thioredoxin_ResA/DsbE_sf"/>
</dbReference>
<dbReference type="GO" id="GO:0016209">
    <property type="term" value="F:antioxidant activity"/>
    <property type="evidence" value="ECO:0007669"/>
    <property type="project" value="InterPro"/>
</dbReference>
<evidence type="ECO:0000256" key="2">
    <source>
        <dbReference type="ARBA" id="ARBA00022748"/>
    </source>
</evidence>
<evidence type="ECO:0000259" key="7">
    <source>
        <dbReference type="PROSITE" id="PS51352"/>
    </source>
</evidence>
<sequence length="475" mass="51414">MAHAPTRWHRRFCAVRTSVAVALLATGVVAAAPADQKPADQKPGDQKPARDDTARVKVTKADGPELLKPKTPATKPATQPAKAKLDVSKDARELLDAVRAAYKGVESLKLAGTISADIDMNGEKNKNSSEFEASFQSPLKFRHQTREHLTGGKAESQFFGGTGKKLYAFESRYNYFYLADAPKDRVKSGELPKQLVGLMSQLNPSLLLAIVPDAAEELMDGVDKLAKVDDVKIDDVAYPALKLSFGKESELTIAFDSKSHLIRRTVWDRKGYAIEKKQQDVKKVEVTIDYALSQANASVKDVDFNWTPPVGARDVTALAEAGGGAADDGPEDGAASALVGKPAPDFKLKDLEGKEVKLSDLKGQVVMLDFWATWCGPCRASMPHLDAIYKEFGDKGLKAFAVNLREKDTVIKPFVEKTKLGMPVLLDVEGKVAKSFGVSGIPQTVVIDKDGKIVKVTVGSGTHEQIKTAIEEALK</sequence>
<dbReference type="GO" id="GO:0016491">
    <property type="term" value="F:oxidoreductase activity"/>
    <property type="evidence" value="ECO:0007669"/>
    <property type="project" value="InterPro"/>
</dbReference>
<feature type="compositionally biased region" description="Basic and acidic residues" evidence="5">
    <location>
        <begin position="37"/>
        <end position="68"/>
    </location>
</feature>
<dbReference type="AlphaFoldDB" id="A0A7M2WQI9"/>
<evidence type="ECO:0000256" key="6">
    <source>
        <dbReference type="SAM" id="SignalP"/>
    </source>
</evidence>
<keyword evidence="9" id="KW-1185">Reference proteome</keyword>
<dbReference type="InterPro" id="IPR000866">
    <property type="entry name" value="AhpC/TSA"/>
</dbReference>
<dbReference type="Pfam" id="PF00578">
    <property type="entry name" value="AhpC-TSA"/>
    <property type="match status" value="1"/>
</dbReference>
<dbReference type="PROSITE" id="PS51352">
    <property type="entry name" value="THIOREDOXIN_2"/>
    <property type="match status" value="1"/>
</dbReference>
<dbReference type="InterPro" id="IPR017937">
    <property type="entry name" value="Thioredoxin_CS"/>
</dbReference>
<feature type="signal peptide" evidence="6">
    <location>
        <begin position="1"/>
        <end position="31"/>
    </location>
</feature>
<dbReference type="SUPFAM" id="SSF52833">
    <property type="entry name" value="Thioredoxin-like"/>
    <property type="match status" value="1"/>
</dbReference>
<feature type="compositionally biased region" description="Low complexity" evidence="5">
    <location>
        <begin position="69"/>
        <end position="82"/>
    </location>
</feature>
<dbReference type="GO" id="GO:0017004">
    <property type="term" value="P:cytochrome complex assembly"/>
    <property type="evidence" value="ECO:0007669"/>
    <property type="project" value="UniProtKB-KW"/>
</dbReference>
<proteinExistence type="predicted"/>
<dbReference type="PANTHER" id="PTHR42852">
    <property type="entry name" value="THIOL:DISULFIDE INTERCHANGE PROTEIN DSBE"/>
    <property type="match status" value="1"/>
</dbReference>
<keyword evidence="2" id="KW-0201">Cytochrome c-type biogenesis</keyword>
<name>A0A7M2WQI9_9BACT</name>
<dbReference type="KEGG" id="hbs:IPV69_15415"/>
<organism evidence="8 9">
    <name type="scientific">Humisphaera borealis</name>
    <dbReference type="NCBI Taxonomy" id="2807512"/>
    <lineage>
        <taxon>Bacteria</taxon>
        <taxon>Pseudomonadati</taxon>
        <taxon>Planctomycetota</taxon>
        <taxon>Phycisphaerae</taxon>
        <taxon>Tepidisphaerales</taxon>
        <taxon>Tepidisphaeraceae</taxon>
        <taxon>Humisphaera</taxon>
    </lineage>
</organism>
<evidence type="ECO:0000313" key="8">
    <source>
        <dbReference type="EMBL" id="QOV87673.1"/>
    </source>
</evidence>
<feature type="chain" id="PRO_5034646703" evidence="6">
    <location>
        <begin position="32"/>
        <end position="475"/>
    </location>
</feature>
<dbReference type="EMBL" id="CP063458">
    <property type="protein sequence ID" value="QOV87673.1"/>
    <property type="molecule type" value="Genomic_DNA"/>
</dbReference>
<protein>
    <submittedName>
        <fullName evidence="8">Redoxin domain-containing protein</fullName>
    </submittedName>
</protein>
<keyword evidence="4" id="KW-0676">Redox-active center</keyword>
<reference evidence="8 9" key="1">
    <citation type="submission" date="2020-10" db="EMBL/GenBank/DDBJ databases">
        <title>Wide distribution of Phycisphaera-like planctomycetes from WD2101 soil group in peatlands and genome analysis of the first cultivated representative.</title>
        <authorList>
            <person name="Dedysh S.N."/>
            <person name="Beletsky A.V."/>
            <person name="Ivanova A."/>
            <person name="Kulichevskaya I.S."/>
            <person name="Suzina N.E."/>
            <person name="Philippov D.A."/>
            <person name="Rakitin A.L."/>
            <person name="Mardanov A.V."/>
            <person name="Ravin N.V."/>
        </authorList>
    </citation>
    <scope>NUCLEOTIDE SEQUENCE [LARGE SCALE GENOMIC DNA]</scope>
    <source>
        <strain evidence="8 9">M1803</strain>
    </source>
</reference>
<evidence type="ECO:0000256" key="1">
    <source>
        <dbReference type="ARBA" id="ARBA00004196"/>
    </source>
</evidence>
<dbReference type="PROSITE" id="PS00194">
    <property type="entry name" value="THIOREDOXIN_1"/>
    <property type="match status" value="1"/>
</dbReference>
<gene>
    <name evidence="8" type="ORF">IPV69_15415</name>
</gene>
<evidence type="ECO:0000256" key="4">
    <source>
        <dbReference type="ARBA" id="ARBA00023284"/>
    </source>
</evidence>
<feature type="domain" description="Thioredoxin" evidence="7">
    <location>
        <begin position="337"/>
        <end position="475"/>
    </location>
</feature>
<evidence type="ECO:0000256" key="3">
    <source>
        <dbReference type="ARBA" id="ARBA00023157"/>
    </source>
</evidence>
<evidence type="ECO:0000313" key="9">
    <source>
        <dbReference type="Proteomes" id="UP000593765"/>
    </source>
</evidence>
<dbReference type="RefSeq" id="WP_206290583.1">
    <property type="nucleotide sequence ID" value="NZ_CP063458.1"/>
</dbReference>
<evidence type="ECO:0000256" key="5">
    <source>
        <dbReference type="SAM" id="MobiDB-lite"/>
    </source>
</evidence>
<dbReference type="GO" id="GO:0030313">
    <property type="term" value="C:cell envelope"/>
    <property type="evidence" value="ECO:0007669"/>
    <property type="project" value="UniProtKB-SubCell"/>
</dbReference>
<dbReference type="InterPro" id="IPR013766">
    <property type="entry name" value="Thioredoxin_domain"/>
</dbReference>
<dbReference type="PANTHER" id="PTHR42852:SF6">
    <property type="entry name" value="THIOL:DISULFIDE INTERCHANGE PROTEIN DSBE"/>
    <property type="match status" value="1"/>
</dbReference>
<dbReference type="Proteomes" id="UP000593765">
    <property type="component" value="Chromosome"/>
</dbReference>
<dbReference type="Gene3D" id="3.40.30.10">
    <property type="entry name" value="Glutaredoxin"/>
    <property type="match status" value="1"/>
</dbReference>
<accession>A0A7M2WQI9</accession>
<keyword evidence="6" id="KW-0732">Signal</keyword>
<keyword evidence="3" id="KW-1015">Disulfide bond</keyword>
<dbReference type="CDD" id="cd02966">
    <property type="entry name" value="TlpA_like_family"/>
    <property type="match status" value="1"/>
</dbReference>